<comment type="caution">
    <text evidence="1">The sequence shown here is derived from an EMBL/GenBank/DDBJ whole genome shotgun (WGS) entry which is preliminary data.</text>
</comment>
<proteinExistence type="predicted"/>
<gene>
    <name evidence="1" type="ORF">STRPO_1857</name>
</gene>
<protein>
    <submittedName>
        <fullName evidence="1">Uncharacterized protein</fullName>
    </submittedName>
</protein>
<keyword evidence="2" id="KW-1185">Reference proteome</keyword>
<dbReference type="Proteomes" id="UP000005356">
    <property type="component" value="Unassembled WGS sequence"/>
</dbReference>
<dbReference type="EMBL" id="AEUU02000001">
    <property type="protein sequence ID" value="EGJ27945.1"/>
    <property type="molecule type" value="Genomic_DNA"/>
</dbReference>
<name>A0ABN0CXV4_STRPO</name>
<evidence type="ECO:0000313" key="1">
    <source>
        <dbReference type="EMBL" id="EGJ27945.1"/>
    </source>
</evidence>
<reference evidence="1 2" key="1">
    <citation type="journal article" date="2014" name="Int. J. Syst. Evol. Microbiol.">
        <title>Phylogenomics and the dynamic genome evolution of the genus Streptococcus.</title>
        <authorList>
            <consortium name="The Broad Institute Genome Sequencing Platform"/>
            <person name="Richards V.P."/>
            <person name="Palmer S.R."/>
            <person name="Pavinski Bitar P.D."/>
            <person name="Qin X."/>
            <person name="Weinstock G.M."/>
            <person name="Highlander S.K."/>
            <person name="Town C.D."/>
            <person name="Burne R.A."/>
            <person name="Stanhope M.J."/>
        </authorList>
    </citation>
    <scope>NUCLEOTIDE SEQUENCE [LARGE SCALE GENOMIC DNA]</scope>
    <source>
        <strain evidence="1 2">Jelinkova 176</strain>
    </source>
</reference>
<evidence type="ECO:0000313" key="2">
    <source>
        <dbReference type="Proteomes" id="UP000005356"/>
    </source>
</evidence>
<sequence length="39" mass="4564">MYRREMMLKPSYTSFTVSVFLADSNVTILLSTKVIKEYT</sequence>
<organism evidence="1 2">
    <name type="scientific">Streptococcus porcinus str. Jelinkova 176</name>
    <dbReference type="NCBI Taxonomy" id="873448"/>
    <lineage>
        <taxon>Bacteria</taxon>
        <taxon>Bacillati</taxon>
        <taxon>Bacillota</taxon>
        <taxon>Bacilli</taxon>
        <taxon>Lactobacillales</taxon>
        <taxon>Streptococcaceae</taxon>
        <taxon>Streptococcus</taxon>
    </lineage>
</organism>
<accession>A0ABN0CXV4</accession>